<accession>A0A3S2PB59</accession>
<feature type="region of interest" description="Disordered" evidence="1">
    <location>
        <begin position="50"/>
        <end position="120"/>
    </location>
</feature>
<sequence>MCDTLRYIKSAAPWTEGIGHIITVTRACERVGAAFTGPCLRWNHLRGARERGNKSEEGAGVRGPRLDPQAPRLCSAPILSGGEDKRKEEGGKTGGKARDCGCRDGGPPDSRRRWSGSSGLRRLRRERRSGRLEAGVSCHSCGIVTKQPFSLRGASYRCVFRTEEL</sequence>
<evidence type="ECO:0000313" key="3">
    <source>
        <dbReference type="Proteomes" id="UP000283210"/>
    </source>
</evidence>
<protein>
    <submittedName>
        <fullName evidence="2">Uncharacterized protein</fullName>
    </submittedName>
</protein>
<reference evidence="2 3" key="1">
    <citation type="submission" date="2018-11" db="EMBL/GenBank/DDBJ databases">
        <authorList>
            <person name="Lopez-Roques C."/>
            <person name="Donnadieu C."/>
            <person name="Bouchez O."/>
            <person name="Klopp C."/>
            <person name="Cabau C."/>
            <person name="Zahm M."/>
        </authorList>
    </citation>
    <scope>NUCLEOTIDE SEQUENCE [LARGE SCALE GENOMIC DNA]</scope>
    <source>
        <strain evidence="2">RS831</strain>
        <tissue evidence="2">Whole body</tissue>
    </source>
</reference>
<gene>
    <name evidence="2" type="ORF">OJAV_G00074920</name>
</gene>
<evidence type="ECO:0000313" key="2">
    <source>
        <dbReference type="EMBL" id="RVE69161.1"/>
    </source>
</evidence>
<dbReference type="Proteomes" id="UP000283210">
    <property type="component" value="Chromosome 8"/>
</dbReference>
<keyword evidence="3" id="KW-1185">Reference proteome</keyword>
<feature type="compositionally biased region" description="Basic and acidic residues" evidence="1">
    <location>
        <begin position="82"/>
        <end position="102"/>
    </location>
</feature>
<evidence type="ECO:0000256" key="1">
    <source>
        <dbReference type="SAM" id="MobiDB-lite"/>
    </source>
</evidence>
<dbReference type="AlphaFoldDB" id="A0A3S2PB59"/>
<name>A0A3S2PB59_ORYJA</name>
<reference evidence="2 3" key="2">
    <citation type="submission" date="2019-01" db="EMBL/GenBank/DDBJ databases">
        <title>A chromosome length genome reference of the Java medaka (oryzias javanicus).</title>
        <authorList>
            <person name="Herpin A."/>
            <person name="Takehana Y."/>
            <person name="Naruse K."/>
            <person name="Ansai S."/>
            <person name="Kawaguchi M."/>
        </authorList>
    </citation>
    <scope>NUCLEOTIDE SEQUENCE [LARGE SCALE GENOMIC DNA]</scope>
    <source>
        <strain evidence="2">RS831</strain>
        <tissue evidence="2">Whole body</tissue>
    </source>
</reference>
<proteinExistence type="predicted"/>
<dbReference type="EMBL" id="CM012444">
    <property type="protein sequence ID" value="RVE69161.1"/>
    <property type="molecule type" value="Genomic_DNA"/>
</dbReference>
<organism evidence="2 3">
    <name type="scientific">Oryzias javanicus</name>
    <name type="common">Javanese ricefish</name>
    <name type="synonym">Aplocheilus javanicus</name>
    <dbReference type="NCBI Taxonomy" id="123683"/>
    <lineage>
        <taxon>Eukaryota</taxon>
        <taxon>Metazoa</taxon>
        <taxon>Chordata</taxon>
        <taxon>Craniata</taxon>
        <taxon>Vertebrata</taxon>
        <taxon>Euteleostomi</taxon>
        <taxon>Actinopterygii</taxon>
        <taxon>Neopterygii</taxon>
        <taxon>Teleostei</taxon>
        <taxon>Neoteleostei</taxon>
        <taxon>Acanthomorphata</taxon>
        <taxon>Ovalentaria</taxon>
        <taxon>Atherinomorphae</taxon>
        <taxon>Beloniformes</taxon>
        <taxon>Adrianichthyidae</taxon>
        <taxon>Oryziinae</taxon>
        <taxon>Oryzias</taxon>
    </lineage>
</organism>
<feature type="compositionally biased region" description="Basic and acidic residues" evidence="1">
    <location>
        <begin position="50"/>
        <end position="59"/>
    </location>
</feature>